<organism evidence="3 4">
    <name type="scientific">Selenomonas ruminantium</name>
    <dbReference type="NCBI Taxonomy" id="971"/>
    <lineage>
        <taxon>Bacteria</taxon>
        <taxon>Bacillati</taxon>
        <taxon>Bacillota</taxon>
        <taxon>Negativicutes</taxon>
        <taxon>Selenomonadales</taxon>
        <taxon>Selenomonadaceae</taxon>
        <taxon>Selenomonas</taxon>
    </lineage>
</organism>
<dbReference type="Pfam" id="PF03961">
    <property type="entry name" value="FapA"/>
    <property type="match status" value="1"/>
</dbReference>
<reference evidence="3" key="1">
    <citation type="submission" date="2019-04" db="EMBL/GenBank/DDBJ databases">
        <title>Evolution of Biomass-Degrading Anaerobic Consortia Revealed by Metagenomics.</title>
        <authorList>
            <person name="Peng X."/>
        </authorList>
    </citation>
    <scope>NUCLEOTIDE SEQUENCE</scope>
    <source>
        <strain evidence="3">SIG242</strain>
    </source>
</reference>
<gene>
    <name evidence="3" type="ORF">E7203_10635</name>
</gene>
<evidence type="ECO:0000259" key="2">
    <source>
        <dbReference type="Pfam" id="PF20250"/>
    </source>
</evidence>
<evidence type="ECO:0000256" key="1">
    <source>
        <dbReference type="SAM" id="MobiDB-lite"/>
    </source>
</evidence>
<protein>
    <submittedName>
        <fullName evidence="3">DUF342 domain-containing protein</fullName>
    </submittedName>
</protein>
<dbReference type="InterPro" id="IPR046866">
    <property type="entry name" value="FapA_N"/>
</dbReference>
<accession>A0A927ZR61</accession>
<sequence length="560" mass="61501">MDDQTLRPAVGGEDAGYLLEFLQDGVFVTVYPSDGTEMLFELSDVRQTLQDNGVIDYDVIELSKIIREAAGERRKLADEFVEVMPEEEEDVSGARDNESAAQEEESSSEEVAGIIIDISRDQMIATVRYDTSKGTKLPTEADIKAALDEKGVVFGINEETIKNGVRSLTPFVAAEGKQVQHGENARIERKFDLSQKNRPKIDEFNRADYKDMGLFVLVKKGDLLAVRIPQTEGTPGKNIFGLDVPARTGRPIPMPQGKNTEVRNENELYATIDGQIVDSTRKIDIDPHLDIRSSVGTGTGNIDFTGSVSIKGNVEAGFVVKATGDIEIGGMVNGAEVYGRNVVIKGGINGQNRGIVKAVEDVQAQFAENANIEAGRDVSIIDAILHSNVRAGNRVYVEERRGIITGGSVAAGEEIRCKMAGNAAAVVTRMSVGVDPTVQQRYIEICRECKEDRGRLKQITQMLNTLSKIDVSRLPQQRIDQINTLTRSQFPLAGKIKRAEKEIQALEEAMGRMKDGKIRVADTLYPGVRITINSVIMNVQSIVRRCLLTVKDERVNIGTY</sequence>
<proteinExistence type="predicted"/>
<name>A0A927ZR61_SELRU</name>
<dbReference type="AlphaFoldDB" id="A0A927ZR61"/>
<evidence type="ECO:0000313" key="4">
    <source>
        <dbReference type="Proteomes" id="UP000772151"/>
    </source>
</evidence>
<dbReference type="InterPro" id="IPR005646">
    <property type="entry name" value="FapA"/>
</dbReference>
<dbReference type="PANTHER" id="PTHR38032">
    <property type="entry name" value="POLYMERASE-RELATED"/>
    <property type="match status" value="1"/>
</dbReference>
<dbReference type="Proteomes" id="UP000772151">
    <property type="component" value="Unassembled WGS sequence"/>
</dbReference>
<feature type="domain" description="Flagellar Assembly Protein A N-terminal region" evidence="2">
    <location>
        <begin position="114"/>
        <end position="278"/>
    </location>
</feature>
<dbReference type="RefSeq" id="WP_303670028.1">
    <property type="nucleotide sequence ID" value="NZ_SVCA01000010.1"/>
</dbReference>
<dbReference type="Pfam" id="PF20250">
    <property type="entry name" value="FapA_N"/>
    <property type="match status" value="1"/>
</dbReference>
<dbReference type="PANTHER" id="PTHR38032:SF1">
    <property type="entry name" value="RNA-BINDING PROTEIN KHPB N-TERMINAL DOMAIN-CONTAINING PROTEIN"/>
    <property type="match status" value="1"/>
</dbReference>
<comment type="caution">
    <text evidence="3">The sequence shown here is derived from an EMBL/GenBank/DDBJ whole genome shotgun (WGS) entry which is preliminary data.</text>
</comment>
<dbReference type="EMBL" id="SVCA01000010">
    <property type="protein sequence ID" value="MBE6085889.1"/>
    <property type="molecule type" value="Genomic_DNA"/>
</dbReference>
<dbReference type="InterPro" id="IPR046865">
    <property type="entry name" value="FapA_b_solenoid"/>
</dbReference>
<evidence type="ECO:0000313" key="3">
    <source>
        <dbReference type="EMBL" id="MBE6085889.1"/>
    </source>
</evidence>
<feature type="region of interest" description="Disordered" evidence="1">
    <location>
        <begin position="84"/>
        <end position="109"/>
    </location>
</feature>